<reference evidence="2" key="1">
    <citation type="journal article" date="2019" name="Int. J. Syst. Evol. Microbiol.">
        <title>The Global Catalogue of Microorganisms (GCM) 10K type strain sequencing project: providing services to taxonomists for standard genome sequencing and annotation.</title>
        <authorList>
            <consortium name="The Broad Institute Genomics Platform"/>
            <consortium name="The Broad Institute Genome Sequencing Center for Infectious Disease"/>
            <person name="Wu L."/>
            <person name="Ma J."/>
        </authorList>
    </citation>
    <scope>NUCLEOTIDE SEQUENCE [LARGE SCALE GENOMIC DNA]</scope>
    <source>
        <strain evidence="2">JCM 14370</strain>
    </source>
</reference>
<name>A0ABQ2D746_9DEIO</name>
<evidence type="ECO:0000313" key="2">
    <source>
        <dbReference type="Proteomes" id="UP000632222"/>
    </source>
</evidence>
<organism evidence="1 2">
    <name type="scientific">Deinococcus roseus</name>
    <dbReference type="NCBI Taxonomy" id="392414"/>
    <lineage>
        <taxon>Bacteria</taxon>
        <taxon>Thermotogati</taxon>
        <taxon>Deinococcota</taxon>
        <taxon>Deinococci</taxon>
        <taxon>Deinococcales</taxon>
        <taxon>Deinococcaceae</taxon>
        <taxon>Deinococcus</taxon>
    </lineage>
</organism>
<comment type="caution">
    <text evidence="1">The sequence shown here is derived from an EMBL/GenBank/DDBJ whole genome shotgun (WGS) entry which is preliminary data.</text>
</comment>
<dbReference type="Proteomes" id="UP000632222">
    <property type="component" value="Unassembled WGS sequence"/>
</dbReference>
<keyword evidence="2" id="KW-1185">Reference proteome</keyword>
<dbReference type="EMBL" id="BMOD01000019">
    <property type="protein sequence ID" value="GGJ48349.1"/>
    <property type="molecule type" value="Genomic_DNA"/>
</dbReference>
<accession>A0ABQ2D746</accession>
<evidence type="ECO:0000313" key="1">
    <source>
        <dbReference type="EMBL" id="GGJ48349.1"/>
    </source>
</evidence>
<dbReference type="RefSeq" id="WP_189005391.1">
    <property type="nucleotide sequence ID" value="NZ_BMOD01000019.1"/>
</dbReference>
<gene>
    <name evidence="1" type="ORF">GCM10008938_37970</name>
</gene>
<proteinExistence type="predicted"/>
<evidence type="ECO:0008006" key="3">
    <source>
        <dbReference type="Google" id="ProtNLM"/>
    </source>
</evidence>
<protein>
    <recommendedName>
        <fullName evidence="3">YdhG-like domain-containing protein</fullName>
    </recommendedName>
</protein>
<sequence>MSTEEVFSQIYDRLKRILQKYEGPLGPHHSPSFSLDRDSYGLRDPHNPASVGFFGSVVVQGKHVGFYLMPIYLEPQLLKDISPALRKCLKGKSCFNFKTYNETLFEELERLTEVGFAYYEAFHLVVPETQP</sequence>